<protein>
    <recommendedName>
        <fullName evidence="7">D-amino-acid oxidase</fullName>
        <ecNumber evidence="6">1.4.3.3</ecNumber>
    </recommendedName>
</protein>
<dbReference type="PANTHER" id="PTHR11530">
    <property type="entry name" value="D-AMINO ACID OXIDASE"/>
    <property type="match status" value="1"/>
</dbReference>
<keyword evidence="11" id="KW-1185">Reference proteome</keyword>
<gene>
    <name evidence="10" type="ORF">SAMN05444920_14236</name>
</gene>
<keyword evidence="5" id="KW-0560">Oxidoreductase</keyword>
<dbReference type="GO" id="GO:0005737">
    <property type="term" value="C:cytoplasm"/>
    <property type="evidence" value="ECO:0007669"/>
    <property type="project" value="TreeGrafter"/>
</dbReference>
<evidence type="ECO:0000256" key="5">
    <source>
        <dbReference type="ARBA" id="ARBA00023002"/>
    </source>
</evidence>
<comment type="similarity">
    <text evidence="2">Belongs to the DAMOX/DASOX family.</text>
</comment>
<reference evidence="10 11" key="1">
    <citation type="submission" date="2016-10" db="EMBL/GenBank/DDBJ databases">
        <authorList>
            <person name="de Groot N.N."/>
        </authorList>
    </citation>
    <scope>NUCLEOTIDE SEQUENCE [LARGE SCALE GENOMIC DNA]</scope>
    <source>
        <strain evidence="10 11">CGMCC 4.7037</strain>
    </source>
</reference>
<evidence type="ECO:0000259" key="9">
    <source>
        <dbReference type="Pfam" id="PF01266"/>
    </source>
</evidence>
<keyword evidence="4" id="KW-0274">FAD</keyword>
<dbReference type="OrthoDB" id="246701at2"/>
<dbReference type="Proteomes" id="UP000236732">
    <property type="component" value="Unassembled WGS sequence"/>
</dbReference>
<name>A0A1H6F0M4_9ACTN</name>
<dbReference type="GO" id="GO:0019478">
    <property type="term" value="P:D-amino acid catabolic process"/>
    <property type="evidence" value="ECO:0007669"/>
    <property type="project" value="TreeGrafter"/>
</dbReference>
<evidence type="ECO:0000313" key="10">
    <source>
        <dbReference type="EMBL" id="SEH03718.1"/>
    </source>
</evidence>
<dbReference type="PANTHER" id="PTHR11530:SF11">
    <property type="entry name" value="D-ASPARTATE OXIDASE"/>
    <property type="match status" value="1"/>
</dbReference>
<proteinExistence type="inferred from homology"/>
<dbReference type="PROSITE" id="PS00677">
    <property type="entry name" value="DAO"/>
    <property type="match status" value="1"/>
</dbReference>
<evidence type="ECO:0000256" key="2">
    <source>
        <dbReference type="ARBA" id="ARBA00006730"/>
    </source>
</evidence>
<dbReference type="InterPro" id="IPR006181">
    <property type="entry name" value="D-amino_acid_oxidase_CS"/>
</dbReference>
<dbReference type="EC" id="1.4.3.3" evidence="6"/>
<comment type="cofactor">
    <cofactor evidence="1">
        <name>FAD</name>
        <dbReference type="ChEBI" id="CHEBI:57692"/>
    </cofactor>
</comment>
<evidence type="ECO:0000256" key="1">
    <source>
        <dbReference type="ARBA" id="ARBA00001974"/>
    </source>
</evidence>
<accession>A0A1H6F0M4</accession>
<dbReference type="SUPFAM" id="SSF51971">
    <property type="entry name" value="Nucleotide-binding domain"/>
    <property type="match status" value="1"/>
</dbReference>
<evidence type="ECO:0000256" key="4">
    <source>
        <dbReference type="ARBA" id="ARBA00022827"/>
    </source>
</evidence>
<keyword evidence="3" id="KW-0285">Flavoprotein</keyword>
<dbReference type="InterPro" id="IPR006076">
    <property type="entry name" value="FAD-dep_OxRdtase"/>
</dbReference>
<dbReference type="EMBL" id="FNVT01000042">
    <property type="protein sequence ID" value="SEH03718.1"/>
    <property type="molecule type" value="Genomic_DNA"/>
</dbReference>
<dbReference type="InterPro" id="IPR023209">
    <property type="entry name" value="DAO"/>
</dbReference>
<dbReference type="Gene3D" id="3.30.9.10">
    <property type="entry name" value="D-Amino Acid Oxidase, subunit A, domain 2"/>
    <property type="match status" value="1"/>
</dbReference>
<dbReference type="SUPFAM" id="SSF54373">
    <property type="entry name" value="FAD-linked reductases, C-terminal domain"/>
    <property type="match status" value="1"/>
</dbReference>
<dbReference type="AlphaFoldDB" id="A0A1H6F0M4"/>
<evidence type="ECO:0000313" key="11">
    <source>
        <dbReference type="Proteomes" id="UP000236732"/>
    </source>
</evidence>
<sequence>MLLDERGVSTLSNLPTADFTFDPYQPGACVAGLRPYRTKSYRLDGEELGDKLVVHNYGHGGGGITLSWGCAAKVRDMVLRHRIQNETTEREVAVLGAGVMGLTAATLLLDLGLDVTIYFDRKPVETTSYKAGGQWAVSLLEYSKDFAKVQELQYILRTAYTMFKASIGKGFGVSEVDNYSVNATSGIEVVHDLVPGLLPQREYLKRLPFEGHDTSGYRYRTLLVEPPIFIPRLERDLKARGVTFVNRRFINSADVLTSLTQKTIINCTGLGAKDLWNDSDMLPLRGQLAMLRPQPNLEYLYGQNGYLFPRNDHVIIGGTVEETCDETFDPERCRELVEYMAGAFGQRPPVPMPEFHIHHPRNERLVDPRLSISL</sequence>
<dbReference type="GO" id="GO:0071949">
    <property type="term" value="F:FAD binding"/>
    <property type="evidence" value="ECO:0007669"/>
    <property type="project" value="InterPro"/>
</dbReference>
<dbReference type="GO" id="GO:0003884">
    <property type="term" value="F:D-amino-acid oxidase activity"/>
    <property type="evidence" value="ECO:0007669"/>
    <property type="project" value="UniProtKB-EC"/>
</dbReference>
<organism evidence="10 11">
    <name type="scientific">Nonomuraea solani</name>
    <dbReference type="NCBI Taxonomy" id="1144553"/>
    <lineage>
        <taxon>Bacteria</taxon>
        <taxon>Bacillati</taxon>
        <taxon>Actinomycetota</taxon>
        <taxon>Actinomycetes</taxon>
        <taxon>Streptosporangiales</taxon>
        <taxon>Streptosporangiaceae</taxon>
        <taxon>Nonomuraea</taxon>
    </lineage>
</organism>
<dbReference type="Pfam" id="PF01266">
    <property type="entry name" value="DAO"/>
    <property type="match status" value="1"/>
</dbReference>
<feature type="domain" description="FAD dependent oxidoreductase" evidence="9">
    <location>
        <begin position="92"/>
        <end position="344"/>
    </location>
</feature>
<dbReference type="RefSeq" id="WP_103964661.1">
    <property type="nucleotide sequence ID" value="NZ_FNVT01000042.1"/>
</dbReference>
<evidence type="ECO:0000256" key="6">
    <source>
        <dbReference type="ARBA" id="ARBA00039101"/>
    </source>
</evidence>
<evidence type="ECO:0000256" key="3">
    <source>
        <dbReference type="ARBA" id="ARBA00022630"/>
    </source>
</evidence>
<dbReference type="Gene3D" id="3.40.50.720">
    <property type="entry name" value="NAD(P)-binding Rossmann-like Domain"/>
    <property type="match status" value="2"/>
</dbReference>
<evidence type="ECO:0000256" key="7">
    <source>
        <dbReference type="ARBA" id="ARBA00039751"/>
    </source>
</evidence>
<evidence type="ECO:0000256" key="8">
    <source>
        <dbReference type="ARBA" id="ARBA00049547"/>
    </source>
</evidence>
<comment type="catalytic activity">
    <reaction evidence="8">
        <text>a D-alpha-amino acid + O2 + H2O = a 2-oxocarboxylate + H2O2 + NH4(+)</text>
        <dbReference type="Rhea" id="RHEA:21816"/>
        <dbReference type="ChEBI" id="CHEBI:15377"/>
        <dbReference type="ChEBI" id="CHEBI:15379"/>
        <dbReference type="ChEBI" id="CHEBI:16240"/>
        <dbReference type="ChEBI" id="CHEBI:28938"/>
        <dbReference type="ChEBI" id="CHEBI:35179"/>
        <dbReference type="ChEBI" id="CHEBI:59871"/>
        <dbReference type="EC" id="1.4.3.3"/>
    </reaction>
    <physiologicalReaction direction="left-to-right" evidence="8">
        <dbReference type="Rhea" id="RHEA:21817"/>
    </physiologicalReaction>
</comment>